<evidence type="ECO:0000256" key="6">
    <source>
        <dbReference type="ARBA" id="ARBA00023049"/>
    </source>
</evidence>
<dbReference type="EMBL" id="AP027742">
    <property type="protein sequence ID" value="BDZ76441.1"/>
    <property type="molecule type" value="Genomic_DNA"/>
</dbReference>
<keyword evidence="9" id="KW-1185">Reference proteome</keyword>
<keyword evidence="6" id="KW-0482">Metalloprotease</keyword>
<keyword evidence="5" id="KW-0862">Zinc</keyword>
<dbReference type="InterPro" id="IPR025657">
    <property type="entry name" value="RadC_JAB"/>
</dbReference>
<dbReference type="CDD" id="cd08071">
    <property type="entry name" value="MPN_DUF2466"/>
    <property type="match status" value="1"/>
</dbReference>
<proteinExistence type="inferred from homology"/>
<accession>A0ABM8I8V3</accession>
<dbReference type="Gene3D" id="3.40.140.10">
    <property type="entry name" value="Cytidine Deaminase, domain 2"/>
    <property type="match status" value="1"/>
</dbReference>
<evidence type="ECO:0000256" key="5">
    <source>
        <dbReference type="ARBA" id="ARBA00022833"/>
    </source>
</evidence>
<evidence type="ECO:0000313" key="9">
    <source>
        <dbReference type="Proteomes" id="UP001305815"/>
    </source>
</evidence>
<evidence type="ECO:0000313" key="8">
    <source>
        <dbReference type="EMBL" id="BDZ76441.1"/>
    </source>
</evidence>
<feature type="domain" description="MPN" evidence="7">
    <location>
        <begin position="22"/>
        <end position="146"/>
    </location>
</feature>
<gene>
    <name evidence="8" type="ORF">Lac1_06240</name>
</gene>
<dbReference type="Proteomes" id="UP001305815">
    <property type="component" value="Chromosome"/>
</dbReference>
<evidence type="ECO:0000256" key="4">
    <source>
        <dbReference type="ARBA" id="ARBA00022801"/>
    </source>
</evidence>
<dbReference type="PROSITE" id="PS01302">
    <property type="entry name" value="UPF0758"/>
    <property type="match status" value="1"/>
</dbReference>
<evidence type="ECO:0000256" key="3">
    <source>
        <dbReference type="ARBA" id="ARBA00022723"/>
    </source>
</evidence>
<evidence type="ECO:0000256" key="2">
    <source>
        <dbReference type="ARBA" id="ARBA00022670"/>
    </source>
</evidence>
<dbReference type="PANTHER" id="PTHR30471">
    <property type="entry name" value="DNA REPAIR PROTEIN RADC"/>
    <property type="match status" value="1"/>
</dbReference>
<dbReference type="PANTHER" id="PTHR30471:SF3">
    <property type="entry name" value="UPF0758 PROTEIN YEES-RELATED"/>
    <property type="match status" value="1"/>
</dbReference>
<dbReference type="Pfam" id="PF04002">
    <property type="entry name" value="RadC"/>
    <property type="match status" value="1"/>
</dbReference>
<keyword evidence="3" id="KW-0479">Metal-binding</keyword>
<organism evidence="8 9">
    <name type="scientific">Claveliimonas bilis</name>
    <dbReference type="NCBI Taxonomy" id="3028070"/>
    <lineage>
        <taxon>Bacteria</taxon>
        <taxon>Bacillati</taxon>
        <taxon>Bacillota</taxon>
        <taxon>Clostridia</taxon>
        <taxon>Lachnospirales</taxon>
        <taxon>Lachnospiraceae</taxon>
        <taxon>Claveliimonas</taxon>
    </lineage>
</organism>
<name>A0ABM8I8V3_9FIRM</name>
<dbReference type="InterPro" id="IPR037518">
    <property type="entry name" value="MPN"/>
</dbReference>
<keyword evidence="2" id="KW-0645">Protease</keyword>
<protein>
    <recommendedName>
        <fullName evidence="7">MPN domain-containing protein</fullName>
    </recommendedName>
</protein>
<evidence type="ECO:0000256" key="1">
    <source>
        <dbReference type="ARBA" id="ARBA00010243"/>
    </source>
</evidence>
<dbReference type="PROSITE" id="PS50249">
    <property type="entry name" value="MPN"/>
    <property type="match status" value="1"/>
</dbReference>
<comment type="similarity">
    <text evidence="1">Belongs to the UPF0758 family.</text>
</comment>
<dbReference type="InterPro" id="IPR020891">
    <property type="entry name" value="UPF0758_CS"/>
</dbReference>
<dbReference type="RefSeq" id="WP_230107106.1">
    <property type="nucleotide sequence ID" value="NZ_AP024845.1"/>
</dbReference>
<dbReference type="InterPro" id="IPR001405">
    <property type="entry name" value="UPF0758"/>
</dbReference>
<evidence type="ECO:0000259" key="7">
    <source>
        <dbReference type="PROSITE" id="PS50249"/>
    </source>
</evidence>
<reference evidence="9" key="1">
    <citation type="journal article" date="2023" name="Int. J. Syst. Evol. Microbiol.">
        <title>Claveliimonas bilis gen. nov., sp. nov., deoxycholic acid-producing bacteria isolated from human faeces, and reclassification of Sellimonas monacensis Zenner et al. 2021 as Claveliimonas monacensis comb. nov.</title>
        <authorList>
            <person name="Hisatomi A."/>
            <person name="Kastawa N.W.E.P.G."/>
            <person name="Song I."/>
            <person name="Ohkuma M."/>
            <person name="Fukiya S."/>
            <person name="Sakamoto M."/>
        </authorList>
    </citation>
    <scope>NUCLEOTIDE SEQUENCE [LARGE SCALE GENOMIC DNA]</scope>
    <source>
        <strain evidence="9">12BBH14</strain>
    </source>
</reference>
<sequence>MSELQIVNIRLVREPSIYSERQLDSPQAVLELMSKELAQYDREIFCILNMKSNGQVINMNMVSMGTLDAALVSPREVFKSSILSNASGIIAIHNHPSGNIMPSKEDVLLTKRLRKCGSLMGIELLDHVIIGGTSGEMFSFKEKNMLDEMIRTSERER</sequence>
<keyword evidence="4" id="KW-0378">Hydrolase</keyword>